<evidence type="ECO:0000256" key="6">
    <source>
        <dbReference type="ARBA" id="ARBA00022840"/>
    </source>
</evidence>
<comment type="caution">
    <text evidence="10">The sequence shown here is derived from an EMBL/GenBank/DDBJ whole genome shotgun (WGS) entry which is preliminary data.</text>
</comment>
<evidence type="ECO:0000313" key="10">
    <source>
        <dbReference type="EMBL" id="CAG8481556.1"/>
    </source>
</evidence>
<evidence type="ECO:0000256" key="7">
    <source>
        <dbReference type="ARBA" id="ARBA00047899"/>
    </source>
</evidence>
<dbReference type="InterPro" id="IPR011009">
    <property type="entry name" value="Kinase-like_dom_sf"/>
</dbReference>
<keyword evidence="4" id="KW-0547">Nucleotide-binding</keyword>
<evidence type="ECO:0000313" key="11">
    <source>
        <dbReference type="Proteomes" id="UP000789739"/>
    </source>
</evidence>
<dbReference type="GO" id="GO:0004674">
    <property type="term" value="F:protein serine/threonine kinase activity"/>
    <property type="evidence" value="ECO:0007669"/>
    <property type="project" value="UniProtKB-KW"/>
</dbReference>
<evidence type="ECO:0000256" key="1">
    <source>
        <dbReference type="ARBA" id="ARBA00012513"/>
    </source>
</evidence>
<proteinExistence type="predicted"/>
<reference evidence="10" key="1">
    <citation type="submission" date="2021-06" db="EMBL/GenBank/DDBJ databases">
        <authorList>
            <person name="Kallberg Y."/>
            <person name="Tangrot J."/>
            <person name="Rosling A."/>
        </authorList>
    </citation>
    <scope>NUCLEOTIDE SEQUENCE</scope>
    <source>
        <strain evidence="10">BR232B</strain>
    </source>
</reference>
<evidence type="ECO:0000256" key="5">
    <source>
        <dbReference type="ARBA" id="ARBA00022777"/>
    </source>
</evidence>
<sequence length="567" mass="64864">MSITRVVVVEHDFGTSSSRRAFAQATPPLRTELSSAMEDVHLSSSSSKRIWVKYGDGRPVKVAFDGSDVDDLKEAIKKKLSPDLDDVAVSRITLRKHGKEEDLDPGLVIDDNFKNTSKTSLQLIINAPASNKRKLSPHSQYMEDLKCIKMDELFWNHQPPSAQGIPTELLHSVFGQFLDDCTAIQPEFQDVQFTYEFSAEMSRYFCTEGARAASFRDLFKKHFDIDLCCVELSASDDKNNKLRTDSTLYEGKFMVINVEVKSELCTGTSNPYIQNIAYYKEYLLKNSNITKMTRLPCFLIVVSGPLFSISTAIYGEKVTVDPYPYVLSLDCSLYHYMSLTHVFCALRNALKALQQYYIMPPLIEPDQQPFPYIDSFLFDDEVCVYFKYQTRLNPLVFVVQVVKDAPENFPEYVVVKFTHCYDKNIHQAFAKLKIAPQLYGFEHLPGGWKMVVMAFVGYDFKILLECEKNQYIKQAVEEMAMKMHGEGLVHGDLHDWNILCCYNDNDNSADIFFVDLDWAGQEGTVQYPLNINPDITRHHEATAGSLIHKEHDLYLLQEIFKTCRSCK</sequence>
<dbReference type="AlphaFoldDB" id="A0A9N8W927"/>
<dbReference type="Proteomes" id="UP000789739">
    <property type="component" value="Unassembled WGS sequence"/>
</dbReference>
<organism evidence="10 11">
    <name type="scientific">Paraglomus brasilianum</name>
    <dbReference type="NCBI Taxonomy" id="144538"/>
    <lineage>
        <taxon>Eukaryota</taxon>
        <taxon>Fungi</taxon>
        <taxon>Fungi incertae sedis</taxon>
        <taxon>Mucoromycota</taxon>
        <taxon>Glomeromycotina</taxon>
        <taxon>Glomeromycetes</taxon>
        <taxon>Paraglomerales</taxon>
        <taxon>Paraglomeraceae</taxon>
        <taxon>Paraglomus</taxon>
    </lineage>
</organism>
<feature type="domain" description="RIO-type" evidence="9">
    <location>
        <begin position="450"/>
        <end position="501"/>
    </location>
</feature>
<keyword evidence="2" id="KW-0723">Serine/threonine-protein kinase</keyword>
<keyword evidence="11" id="KW-1185">Reference proteome</keyword>
<dbReference type="SUPFAM" id="SSF56112">
    <property type="entry name" value="Protein kinase-like (PK-like)"/>
    <property type="match status" value="1"/>
</dbReference>
<keyword evidence="5" id="KW-0418">Kinase</keyword>
<dbReference type="EC" id="2.7.11.1" evidence="1"/>
<dbReference type="EMBL" id="CAJVPI010000109">
    <property type="protein sequence ID" value="CAG8481556.1"/>
    <property type="molecule type" value="Genomic_DNA"/>
</dbReference>
<comment type="catalytic activity">
    <reaction evidence="8">
        <text>L-seryl-[protein] + ATP = O-phospho-L-seryl-[protein] + ADP + H(+)</text>
        <dbReference type="Rhea" id="RHEA:17989"/>
        <dbReference type="Rhea" id="RHEA-COMP:9863"/>
        <dbReference type="Rhea" id="RHEA-COMP:11604"/>
        <dbReference type="ChEBI" id="CHEBI:15378"/>
        <dbReference type="ChEBI" id="CHEBI:29999"/>
        <dbReference type="ChEBI" id="CHEBI:30616"/>
        <dbReference type="ChEBI" id="CHEBI:83421"/>
        <dbReference type="ChEBI" id="CHEBI:456216"/>
        <dbReference type="EC" id="2.7.11.1"/>
    </reaction>
</comment>
<dbReference type="GO" id="GO:0005524">
    <property type="term" value="F:ATP binding"/>
    <property type="evidence" value="ECO:0007669"/>
    <property type="project" value="UniProtKB-KW"/>
</dbReference>
<keyword evidence="6" id="KW-0067">ATP-binding</keyword>
<keyword evidence="3" id="KW-0808">Transferase</keyword>
<gene>
    <name evidence="10" type="ORF">PBRASI_LOCUS1608</name>
</gene>
<evidence type="ECO:0000256" key="3">
    <source>
        <dbReference type="ARBA" id="ARBA00022679"/>
    </source>
</evidence>
<protein>
    <recommendedName>
        <fullName evidence="1">non-specific serine/threonine protein kinase</fullName>
        <ecNumber evidence="1">2.7.11.1</ecNumber>
    </recommendedName>
</protein>
<evidence type="ECO:0000256" key="8">
    <source>
        <dbReference type="ARBA" id="ARBA00048679"/>
    </source>
</evidence>
<evidence type="ECO:0000256" key="4">
    <source>
        <dbReference type="ARBA" id="ARBA00022741"/>
    </source>
</evidence>
<dbReference type="Pfam" id="PF01163">
    <property type="entry name" value="RIO1"/>
    <property type="match status" value="1"/>
</dbReference>
<accession>A0A9N8W927</accession>
<evidence type="ECO:0000259" key="9">
    <source>
        <dbReference type="Pfam" id="PF01163"/>
    </source>
</evidence>
<evidence type="ECO:0000256" key="2">
    <source>
        <dbReference type="ARBA" id="ARBA00022527"/>
    </source>
</evidence>
<dbReference type="InterPro" id="IPR018934">
    <property type="entry name" value="RIO_dom"/>
</dbReference>
<comment type="catalytic activity">
    <reaction evidence="7">
        <text>L-threonyl-[protein] + ATP = O-phospho-L-threonyl-[protein] + ADP + H(+)</text>
        <dbReference type="Rhea" id="RHEA:46608"/>
        <dbReference type="Rhea" id="RHEA-COMP:11060"/>
        <dbReference type="Rhea" id="RHEA-COMP:11605"/>
        <dbReference type="ChEBI" id="CHEBI:15378"/>
        <dbReference type="ChEBI" id="CHEBI:30013"/>
        <dbReference type="ChEBI" id="CHEBI:30616"/>
        <dbReference type="ChEBI" id="CHEBI:61977"/>
        <dbReference type="ChEBI" id="CHEBI:456216"/>
        <dbReference type="EC" id="2.7.11.1"/>
    </reaction>
</comment>
<name>A0A9N8W927_9GLOM</name>
<dbReference type="OrthoDB" id="2339265at2759"/>